<dbReference type="Pfam" id="PF01546">
    <property type="entry name" value="Peptidase_M20"/>
    <property type="match status" value="1"/>
</dbReference>
<dbReference type="Gene3D" id="3.30.70.360">
    <property type="match status" value="1"/>
</dbReference>
<keyword evidence="2" id="KW-0479">Metal-binding</keyword>
<keyword evidence="3" id="KW-0378">Hydrolase</keyword>
<dbReference type="Gene3D" id="3.40.630.10">
    <property type="entry name" value="Zn peptidases"/>
    <property type="match status" value="1"/>
</dbReference>
<dbReference type="PANTHER" id="PTHR43270">
    <property type="entry name" value="BETA-ALA-HIS DIPEPTIDASE"/>
    <property type="match status" value="1"/>
</dbReference>
<evidence type="ECO:0000313" key="5">
    <source>
        <dbReference type="EMBL" id="MEX0385673.1"/>
    </source>
</evidence>
<dbReference type="Proteomes" id="UP001556653">
    <property type="component" value="Unassembled WGS sequence"/>
</dbReference>
<gene>
    <name evidence="5" type="ORF">V6X64_01515</name>
</gene>
<keyword evidence="6" id="KW-1185">Reference proteome</keyword>
<comment type="caution">
    <text evidence="5">The sequence shown here is derived from an EMBL/GenBank/DDBJ whole genome shotgun (WGS) entry which is preliminary data.</text>
</comment>
<dbReference type="InterPro" id="IPR011650">
    <property type="entry name" value="Peptidase_M20_dimer"/>
</dbReference>
<dbReference type="InterPro" id="IPR051458">
    <property type="entry name" value="Cyt/Met_Dipeptidase"/>
</dbReference>
<dbReference type="SUPFAM" id="SSF53187">
    <property type="entry name" value="Zn-dependent exopeptidases"/>
    <property type="match status" value="1"/>
</dbReference>
<dbReference type="RefSeq" id="WP_367966154.1">
    <property type="nucleotide sequence ID" value="NZ_JBAKFJ010000001.1"/>
</dbReference>
<evidence type="ECO:0000256" key="2">
    <source>
        <dbReference type="ARBA" id="ARBA00022723"/>
    </source>
</evidence>
<feature type="domain" description="Peptidase M20 dimerisation" evidence="4">
    <location>
        <begin position="207"/>
        <end position="368"/>
    </location>
</feature>
<protein>
    <submittedName>
        <fullName evidence="5">M20/M25/M40 family metallo-hydrolase</fullName>
    </submittedName>
</protein>
<name>A0ABV3S875_9GAMM</name>
<organism evidence="5 6">
    <name type="scientific">Spiribacter onubensis</name>
    <dbReference type="NCBI Taxonomy" id="3122420"/>
    <lineage>
        <taxon>Bacteria</taxon>
        <taxon>Pseudomonadati</taxon>
        <taxon>Pseudomonadota</taxon>
        <taxon>Gammaproteobacteria</taxon>
        <taxon>Chromatiales</taxon>
        <taxon>Ectothiorhodospiraceae</taxon>
        <taxon>Spiribacter</taxon>
    </lineage>
</organism>
<accession>A0ABV3S875</accession>
<dbReference type="EMBL" id="JBAKFJ010000001">
    <property type="protein sequence ID" value="MEX0385673.1"/>
    <property type="molecule type" value="Genomic_DNA"/>
</dbReference>
<dbReference type="Pfam" id="PF07687">
    <property type="entry name" value="M20_dimer"/>
    <property type="match status" value="1"/>
</dbReference>
<evidence type="ECO:0000313" key="6">
    <source>
        <dbReference type="Proteomes" id="UP001556653"/>
    </source>
</evidence>
<keyword evidence="1" id="KW-0645">Protease</keyword>
<evidence type="ECO:0000256" key="3">
    <source>
        <dbReference type="ARBA" id="ARBA00022801"/>
    </source>
</evidence>
<evidence type="ECO:0000259" key="4">
    <source>
        <dbReference type="Pfam" id="PF07687"/>
    </source>
</evidence>
<dbReference type="InterPro" id="IPR002933">
    <property type="entry name" value="Peptidase_M20"/>
</dbReference>
<dbReference type="PANTHER" id="PTHR43270:SF4">
    <property type="entry name" value="CARNOSINE DIPEPTIDASE 2, ISOFORM A"/>
    <property type="match status" value="1"/>
</dbReference>
<sequence length="473" mass="49795">MAHEFNPGMAREMVESDWQDSILPALQDFIRIPAKSPAFDAEWARNGHIDEAVALAEDWCRRQAPAGSRVEVIRLAGRTPVLWVDIPGTGAGETLLYGHLDKQPEASGWDADKGPWQPVIADDRLYGRGAADDGYALFSSLEAVRLLHEQGVPCPRCMLLIECAEESGSPDLPAYLAHLAGPIGDPGLVVCLDSGCANYDQLWVTTSLRGMAAGDLTVRVLDQGVHSGDAGGVVPSSFRIARALLERLEDSATGDIRLPALQADIPDERREQAALAAAVVGDALAGKFPWAGGTRANSHDAETLILNRTWRPALEVIGASGLPESSEAGNVLRPETTLRLSLRLPPTVDGDAAGRAVAEALTHEPPQGAEVSFRAAGGANGWNAPSFSGWLGDSLARGSENWFGKPAVFMGEGGSIPLMNLLGGQFPAARFLVTGVLGPGSNAHGPNEFLHLPMAQRLCGVVAEALAAQSAAG</sequence>
<evidence type="ECO:0000256" key="1">
    <source>
        <dbReference type="ARBA" id="ARBA00022670"/>
    </source>
</evidence>
<reference evidence="5 6" key="1">
    <citation type="submission" date="2024-02" db="EMBL/GenBank/DDBJ databases">
        <title>New especies of Spiribacter isolated from saline water.</title>
        <authorList>
            <person name="Leon M.J."/>
            <person name="De La Haba R."/>
            <person name="Sanchez-Porro C."/>
            <person name="Ventosa A."/>
        </authorList>
    </citation>
    <scope>NUCLEOTIDE SEQUENCE [LARGE SCALE GENOMIC DNA]</scope>
    <source>
        <strain evidence="6">ag22IC4-227</strain>
    </source>
</reference>
<proteinExistence type="predicted"/>